<dbReference type="AlphaFoldDB" id="A0A495QZX5"/>
<protein>
    <submittedName>
        <fullName evidence="9">RNA polymerase sigma-70 factor (ECF subfamily)</fullName>
    </submittedName>
</protein>
<evidence type="ECO:0000313" key="9">
    <source>
        <dbReference type="EMBL" id="RKS79617.1"/>
    </source>
</evidence>
<dbReference type="SUPFAM" id="SSF88946">
    <property type="entry name" value="Sigma2 domain of RNA polymerase sigma factors"/>
    <property type="match status" value="1"/>
</dbReference>
<evidence type="ECO:0000256" key="2">
    <source>
        <dbReference type="ARBA" id="ARBA00023015"/>
    </source>
</evidence>
<keyword evidence="5" id="KW-0804">Transcription</keyword>
<evidence type="ECO:0000256" key="3">
    <source>
        <dbReference type="ARBA" id="ARBA00023082"/>
    </source>
</evidence>
<gene>
    <name evidence="9" type="ORF">BZB76_1092</name>
</gene>
<keyword evidence="10" id="KW-1185">Reference proteome</keyword>
<dbReference type="PANTHER" id="PTHR43133:SF8">
    <property type="entry name" value="RNA POLYMERASE SIGMA FACTOR HI_1459-RELATED"/>
    <property type="match status" value="1"/>
</dbReference>
<dbReference type="Pfam" id="PF08281">
    <property type="entry name" value="Sigma70_r4_2"/>
    <property type="match status" value="1"/>
</dbReference>
<dbReference type="Pfam" id="PF04542">
    <property type="entry name" value="Sigma70_r2"/>
    <property type="match status" value="1"/>
</dbReference>
<dbReference type="Gene3D" id="1.10.10.10">
    <property type="entry name" value="Winged helix-like DNA-binding domain superfamily/Winged helix DNA-binding domain"/>
    <property type="match status" value="1"/>
</dbReference>
<comment type="similarity">
    <text evidence="1">Belongs to the sigma-70 factor family. ECF subfamily.</text>
</comment>
<dbReference type="Proteomes" id="UP000274601">
    <property type="component" value="Unassembled WGS sequence"/>
</dbReference>
<evidence type="ECO:0000256" key="6">
    <source>
        <dbReference type="SAM" id="MobiDB-lite"/>
    </source>
</evidence>
<evidence type="ECO:0000256" key="5">
    <source>
        <dbReference type="ARBA" id="ARBA00023163"/>
    </source>
</evidence>
<dbReference type="InterPro" id="IPR013325">
    <property type="entry name" value="RNA_pol_sigma_r2"/>
</dbReference>
<sequence length="209" mass="22904">MGDEKPVVETDPVDVTAIGRDPAALEVFYRRHVADVTRFVARRISDPHTVDDLTTEVFLVAIDAAERYQVGRGTPRAWLLGIARNVVAAEWRRHSGELDKAQRAGGHRHLDGDDIVRLEEQIDAERAARDLYVTLSVLPRRLRSVIELVDLDGLPLAEAAAALGIRDGTARVRLHRARRRLKAAVPPDHATPARSTANSPSPLAKGASS</sequence>
<dbReference type="InterPro" id="IPR014284">
    <property type="entry name" value="RNA_pol_sigma-70_dom"/>
</dbReference>
<feature type="domain" description="RNA polymerase sigma-70 region 2" evidence="7">
    <location>
        <begin position="28"/>
        <end position="95"/>
    </location>
</feature>
<dbReference type="GO" id="GO:0006352">
    <property type="term" value="P:DNA-templated transcription initiation"/>
    <property type="evidence" value="ECO:0007669"/>
    <property type="project" value="InterPro"/>
</dbReference>
<evidence type="ECO:0000256" key="1">
    <source>
        <dbReference type="ARBA" id="ARBA00010641"/>
    </source>
</evidence>
<feature type="compositionally biased region" description="Polar residues" evidence="6">
    <location>
        <begin position="193"/>
        <end position="209"/>
    </location>
</feature>
<dbReference type="InterPro" id="IPR013324">
    <property type="entry name" value="RNA_pol_sigma_r3/r4-like"/>
</dbReference>
<dbReference type="GO" id="GO:0003677">
    <property type="term" value="F:DNA binding"/>
    <property type="evidence" value="ECO:0007669"/>
    <property type="project" value="UniProtKB-KW"/>
</dbReference>
<dbReference type="InterPro" id="IPR013249">
    <property type="entry name" value="RNA_pol_sigma70_r4_t2"/>
</dbReference>
<accession>A0A495QZX5</accession>
<keyword evidence="4" id="KW-0238">DNA-binding</keyword>
<evidence type="ECO:0000256" key="4">
    <source>
        <dbReference type="ARBA" id="ARBA00023125"/>
    </source>
</evidence>
<evidence type="ECO:0000259" key="7">
    <source>
        <dbReference type="Pfam" id="PF04542"/>
    </source>
</evidence>
<keyword evidence="3" id="KW-0731">Sigma factor</keyword>
<dbReference type="SUPFAM" id="SSF88659">
    <property type="entry name" value="Sigma3 and sigma4 domains of RNA polymerase sigma factors"/>
    <property type="match status" value="1"/>
</dbReference>
<name>A0A495QZX5_9ACTN</name>
<dbReference type="EMBL" id="RBWU01000001">
    <property type="protein sequence ID" value="RKS79617.1"/>
    <property type="molecule type" value="Genomic_DNA"/>
</dbReference>
<dbReference type="PANTHER" id="PTHR43133">
    <property type="entry name" value="RNA POLYMERASE ECF-TYPE SIGMA FACTO"/>
    <property type="match status" value="1"/>
</dbReference>
<keyword evidence="2" id="KW-0805">Transcription regulation</keyword>
<evidence type="ECO:0000259" key="8">
    <source>
        <dbReference type="Pfam" id="PF08281"/>
    </source>
</evidence>
<organism evidence="9 10">
    <name type="scientific">Actinomadura pelletieri DSM 43383</name>
    <dbReference type="NCBI Taxonomy" id="1120940"/>
    <lineage>
        <taxon>Bacteria</taxon>
        <taxon>Bacillati</taxon>
        <taxon>Actinomycetota</taxon>
        <taxon>Actinomycetes</taxon>
        <taxon>Streptosporangiales</taxon>
        <taxon>Thermomonosporaceae</taxon>
        <taxon>Actinomadura</taxon>
    </lineage>
</organism>
<dbReference type="Gene3D" id="1.10.1740.10">
    <property type="match status" value="1"/>
</dbReference>
<proteinExistence type="inferred from homology"/>
<feature type="domain" description="RNA polymerase sigma factor 70 region 4 type 2" evidence="8">
    <location>
        <begin position="130"/>
        <end position="181"/>
    </location>
</feature>
<reference evidence="9 10" key="1">
    <citation type="submission" date="2018-10" db="EMBL/GenBank/DDBJ databases">
        <title>Genomic Encyclopedia of Archaeal and Bacterial Type Strains, Phase II (KMG-II): from individual species to whole genera.</title>
        <authorList>
            <person name="Goeker M."/>
        </authorList>
    </citation>
    <scope>NUCLEOTIDE SEQUENCE [LARGE SCALE GENOMIC DNA]</scope>
    <source>
        <strain evidence="9 10">DSM 43383</strain>
    </source>
</reference>
<dbReference type="GO" id="GO:0016987">
    <property type="term" value="F:sigma factor activity"/>
    <property type="evidence" value="ECO:0007669"/>
    <property type="project" value="UniProtKB-KW"/>
</dbReference>
<dbReference type="OrthoDB" id="5243867at2"/>
<dbReference type="RefSeq" id="WP_121433108.1">
    <property type="nucleotide sequence ID" value="NZ_RBWU01000001.1"/>
</dbReference>
<comment type="caution">
    <text evidence="9">The sequence shown here is derived from an EMBL/GenBank/DDBJ whole genome shotgun (WGS) entry which is preliminary data.</text>
</comment>
<dbReference type="InterPro" id="IPR036388">
    <property type="entry name" value="WH-like_DNA-bd_sf"/>
</dbReference>
<feature type="region of interest" description="Disordered" evidence="6">
    <location>
        <begin position="181"/>
        <end position="209"/>
    </location>
</feature>
<evidence type="ECO:0000313" key="10">
    <source>
        <dbReference type="Proteomes" id="UP000274601"/>
    </source>
</evidence>
<dbReference type="NCBIfam" id="TIGR02937">
    <property type="entry name" value="sigma70-ECF"/>
    <property type="match status" value="1"/>
</dbReference>
<dbReference type="InterPro" id="IPR039425">
    <property type="entry name" value="RNA_pol_sigma-70-like"/>
</dbReference>
<dbReference type="InterPro" id="IPR007627">
    <property type="entry name" value="RNA_pol_sigma70_r2"/>
</dbReference>